<evidence type="ECO:0000313" key="2">
    <source>
        <dbReference type="Proteomes" id="UP000240883"/>
    </source>
</evidence>
<sequence>MEDIFALPYAPSNSTAPPLIIPSSDRALELQVFEVAKKVSTEQSLRHFWSSFHSWEVFQECEPGQVAEMADCIWDGVPSGNCVAQAYYTSKALREALQEIPHLAYNASDVHMITQLSDIYPTSEAGFHCYTAVFLRTMCIIINIARAPQAVALDANTAVAQFEYVVYKSGNTRYLRDHETHKPYVRVSNAFIVEHFAYPASKSTRKTKYGLVPTPKHISNFISVDRKTFFRTSNAYGPQLEITDVESQPYAYYCSIPGTNKLIIEGVNLCASFDKQMIILVVPNRYWLHRPENSVLLRRVQKEDFKAEAAKYTFTNRRAVCDATDGGPDEFIRIIAELGDFTPQGLYMATRGSKLEMRLALMDDICAQAGLPKGLVFHVAQTVQDFWKSLSTETVHS</sequence>
<organism evidence="1 2">
    <name type="scientific">Corynespora cassiicola Philippines</name>
    <dbReference type="NCBI Taxonomy" id="1448308"/>
    <lineage>
        <taxon>Eukaryota</taxon>
        <taxon>Fungi</taxon>
        <taxon>Dikarya</taxon>
        <taxon>Ascomycota</taxon>
        <taxon>Pezizomycotina</taxon>
        <taxon>Dothideomycetes</taxon>
        <taxon>Pleosporomycetidae</taxon>
        <taxon>Pleosporales</taxon>
        <taxon>Corynesporascaceae</taxon>
        <taxon>Corynespora</taxon>
    </lineage>
</organism>
<name>A0A2T2P479_CORCC</name>
<evidence type="ECO:0000313" key="1">
    <source>
        <dbReference type="EMBL" id="PSN72128.1"/>
    </source>
</evidence>
<accession>A0A2T2P479</accession>
<dbReference type="Proteomes" id="UP000240883">
    <property type="component" value="Unassembled WGS sequence"/>
</dbReference>
<dbReference type="STRING" id="1448308.A0A2T2P479"/>
<dbReference type="AlphaFoldDB" id="A0A2T2P479"/>
<dbReference type="EMBL" id="KZ678130">
    <property type="protein sequence ID" value="PSN72128.1"/>
    <property type="molecule type" value="Genomic_DNA"/>
</dbReference>
<reference evidence="1 2" key="1">
    <citation type="journal article" date="2018" name="Front. Microbiol.">
        <title>Genome-Wide Analysis of Corynespora cassiicola Leaf Fall Disease Putative Effectors.</title>
        <authorList>
            <person name="Lopez D."/>
            <person name="Ribeiro S."/>
            <person name="Label P."/>
            <person name="Fumanal B."/>
            <person name="Venisse J.S."/>
            <person name="Kohler A."/>
            <person name="de Oliveira R.R."/>
            <person name="Labutti K."/>
            <person name="Lipzen A."/>
            <person name="Lail K."/>
            <person name="Bauer D."/>
            <person name="Ohm R.A."/>
            <person name="Barry K.W."/>
            <person name="Spatafora J."/>
            <person name="Grigoriev I.V."/>
            <person name="Martin F.M."/>
            <person name="Pujade-Renaud V."/>
        </authorList>
    </citation>
    <scope>NUCLEOTIDE SEQUENCE [LARGE SCALE GENOMIC DNA]</scope>
    <source>
        <strain evidence="1 2">Philippines</strain>
    </source>
</reference>
<gene>
    <name evidence="1" type="ORF">BS50DRAFT_657943</name>
</gene>
<protein>
    <submittedName>
        <fullName evidence="1">Uncharacterized protein</fullName>
    </submittedName>
</protein>
<proteinExistence type="predicted"/>
<keyword evidence="2" id="KW-1185">Reference proteome</keyword>